<organism evidence="2 3">
    <name type="scientific">Hyaloscypha hepaticicola</name>
    <dbReference type="NCBI Taxonomy" id="2082293"/>
    <lineage>
        <taxon>Eukaryota</taxon>
        <taxon>Fungi</taxon>
        <taxon>Dikarya</taxon>
        <taxon>Ascomycota</taxon>
        <taxon>Pezizomycotina</taxon>
        <taxon>Leotiomycetes</taxon>
        <taxon>Helotiales</taxon>
        <taxon>Hyaloscyphaceae</taxon>
        <taxon>Hyaloscypha</taxon>
    </lineage>
</organism>
<sequence length="138" mass="15251">MSLASGSRKKLRGYYGVPEQAIPQSQVAHFNPFVFDVLNKTTPELGNGENHEIKLPTYEQVVQSEIPSTDYKPRGHLSKWWRLYLICALIVTFCTGIVILVIKKPSLFLVKNQSGRPLPNLWNNGGAGALTDGAVAVE</sequence>
<dbReference type="Proteomes" id="UP000235672">
    <property type="component" value="Unassembled WGS sequence"/>
</dbReference>
<accession>A0A2J6PGP8</accession>
<reference evidence="2 3" key="1">
    <citation type="submission" date="2016-05" db="EMBL/GenBank/DDBJ databases">
        <title>A degradative enzymes factory behind the ericoid mycorrhizal symbiosis.</title>
        <authorList>
            <consortium name="DOE Joint Genome Institute"/>
            <person name="Martino E."/>
            <person name="Morin E."/>
            <person name="Grelet G."/>
            <person name="Kuo A."/>
            <person name="Kohler A."/>
            <person name="Daghino S."/>
            <person name="Barry K."/>
            <person name="Choi C."/>
            <person name="Cichocki N."/>
            <person name="Clum A."/>
            <person name="Copeland A."/>
            <person name="Hainaut M."/>
            <person name="Haridas S."/>
            <person name="Labutti K."/>
            <person name="Lindquist E."/>
            <person name="Lipzen A."/>
            <person name="Khouja H.-R."/>
            <person name="Murat C."/>
            <person name="Ohm R."/>
            <person name="Olson A."/>
            <person name="Spatafora J."/>
            <person name="Veneault-Fourrey C."/>
            <person name="Henrissat B."/>
            <person name="Grigoriev I."/>
            <person name="Martin F."/>
            <person name="Perotto S."/>
        </authorList>
    </citation>
    <scope>NUCLEOTIDE SEQUENCE [LARGE SCALE GENOMIC DNA]</scope>
    <source>
        <strain evidence="2 3">UAMH 7357</strain>
    </source>
</reference>
<dbReference type="AlphaFoldDB" id="A0A2J6PGP8"/>
<keyword evidence="1" id="KW-1133">Transmembrane helix</keyword>
<keyword evidence="1" id="KW-0812">Transmembrane</keyword>
<evidence type="ECO:0000313" key="2">
    <source>
        <dbReference type="EMBL" id="PMD13194.1"/>
    </source>
</evidence>
<keyword evidence="1" id="KW-0472">Membrane</keyword>
<proteinExistence type="predicted"/>
<gene>
    <name evidence="2" type="ORF">NA56DRAFT_695023</name>
</gene>
<evidence type="ECO:0000313" key="3">
    <source>
        <dbReference type="Proteomes" id="UP000235672"/>
    </source>
</evidence>
<feature type="transmembrane region" description="Helical" evidence="1">
    <location>
        <begin position="81"/>
        <end position="102"/>
    </location>
</feature>
<keyword evidence="3" id="KW-1185">Reference proteome</keyword>
<dbReference type="EMBL" id="KZ613535">
    <property type="protein sequence ID" value="PMD13194.1"/>
    <property type="molecule type" value="Genomic_DNA"/>
</dbReference>
<evidence type="ECO:0000256" key="1">
    <source>
        <dbReference type="SAM" id="Phobius"/>
    </source>
</evidence>
<name>A0A2J6PGP8_9HELO</name>
<protein>
    <submittedName>
        <fullName evidence="2">Uncharacterized protein</fullName>
    </submittedName>
</protein>